<dbReference type="Proteomes" id="UP000823918">
    <property type="component" value="Unassembled WGS sequence"/>
</dbReference>
<organism evidence="2 3">
    <name type="scientific">Candidatus Ruthenibacterium merdavium</name>
    <dbReference type="NCBI Taxonomy" id="2838752"/>
    <lineage>
        <taxon>Bacteria</taxon>
        <taxon>Bacillati</taxon>
        <taxon>Bacillota</taxon>
        <taxon>Clostridia</taxon>
        <taxon>Eubacteriales</taxon>
        <taxon>Oscillospiraceae</taxon>
        <taxon>Ruthenibacterium</taxon>
    </lineage>
</organism>
<keyword evidence="1" id="KW-0812">Transmembrane</keyword>
<feature type="non-terminal residue" evidence="2">
    <location>
        <position position="566"/>
    </location>
</feature>
<proteinExistence type="predicted"/>
<feature type="transmembrane region" description="Helical" evidence="1">
    <location>
        <begin position="233"/>
        <end position="252"/>
    </location>
</feature>
<feature type="transmembrane region" description="Helical" evidence="1">
    <location>
        <begin position="475"/>
        <end position="497"/>
    </location>
</feature>
<reference evidence="2" key="1">
    <citation type="journal article" date="2021" name="PeerJ">
        <title>Extensive microbial diversity within the chicken gut microbiome revealed by metagenomics and culture.</title>
        <authorList>
            <person name="Gilroy R."/>
            <person name="Ravi A."/>
            <person name="Getino M."/>
            <person name="Pursley I."/>
            <person name="Horton D.L."/>
            <person name="Alikhan N.F."/>
            <person name="Baker D."/>
            <person name="Gharbi K."/>
            <person name="Hall N."/>
            <person name="Watson M."/>
            <person name="Adriaenssens E.M."/>
            <person name="Foster-Nyarko E."/>
            <person name="Jarju S."/>
            <person name="Secka A."/>
            <person name="Antonio M."/>
            <person name="Oren A."/>
            <person name="Chaudhuri R.R."/>
            <person name="La Ragione R."/>
            <person name="Hildebrand F."/>
            <person name="Pallen M.J."/>
        </authorList>
    </citation>
    <scope>NUCLEOTIDE SEQUENCE</scope>
    <source>
        <strain evidence="2">5933</strain>
    </source>
</reference>
<keyword evidence="1" id="KW-1133">Transmembrane helix</keyword>
<evidence type="ECO:0000313" key="2">
    <source>
        <dbReference type="EMBL" id="HJC71182.1"/>
    </source>
</evidence>
<keyword evidence="1" id="KW-0472">Membrane</keyword>
<feature type="transmembrane region" description="Helical" evidence="1">
    <location>
        <begin position="22"/>
        <end position="44"/>
    </location>
</feature>
<dbReference type="InterPro" id="IPR018674">
    <property type="entry name" value="DUF2142_membrane"/>
</dbReference>
<evidence type="ECO:0000313" key="3">
    <source>
        <dbReference type="Proteomes" id="UP000823918"/>
    </source>
</evidence>
<feature type="transmembrane region" description="Helical" evidence="1">
    <location>
        <begin position="207"/>
        <end position="227"/>
    </location>
</feature>
<reference evidence="2" key="2">
    <citation type="submission" date="2021-04" db="EMBL/GenBank/DDBJ databases">
        <authorList>
            <person name="Gilroy R."/>
        </authorList>
    </citation>
    <scope>NUCLEOTIDE SEQUENCE</scope>
    <source>
        <strain evidence="2">5933</strain>
    </source>
</reference>
<sequence>MDIFKQVWKNTHINSGKEKKQYVLFAVAMLALLFFEIVLYFAAVQPRAEDVRIMDNQTPRITSSKQVTILSNKSNNKTYEQLVRSEKPLGGVAILLGTYDNEFVEGRMTVRLYDGKTEQLLETNTLSLEDAVDNSYYKLFFSRAYDTESDLYLITITPQLSEDEGMCAIWMTKDKDDFFPKQATVDGKSLKAYFNIRPMYTAEFLPGFYWAIAGGLLLFVFEAFFIIKRFRKVQYVFLVCAILFGFLYMLVYPSYAVFDEERHIPAAFARASAWSQGQWDVERGADIQIREEEEREGFMPTRPKIEQYYYLTETIFNGAETDEYVDIEMPTHISYSHEYIPQTLGVLLARTFNMGQTATLYTAQMVALIFYSVLCYFAISISPYPVLFSIISLFPFFLRTMGSFSYDSMVNALSFLVIAYILRLAKEKTKVKRKDILIISALFVLLAPCKVIYTTLVLLILLIPSNNFKQKRQKFIWLASITGICLLVILLSTGFYFENSFGETGVVTSPWGEDAYSVSMLLSMPWEFIRITVSSMFDLFASLLFGAVGNFQHISLPSTLSILFLA</sequence>
<evidence type="ECO:0000256" key="1">
    <source>
        <dbReference type="SAM" id="Phobius"/>
    </source>
</evidence>
<name>A0A9D2Q1M7_9FIRM</name>
<feature type="transmembrane region" description="Helical" evidence="1">
    <location>
        <begin position="437"/>
        <end position="463"/>
    </location>
</feature>
<comment type="caution">
    <text evidence="2">The sequence shown here is derived from an EMBL/GenBank/DDBJ whole genome shotgun (WGS) entry which is preliminary data.</text>
</comment>
<dbReference type="Pfam" id="PF09913">
    <property type="entry name" value="DUF2142"/>
    <property type="match status" value="1"/>
</dbReference>
<gene>
    <name evidence="2" type="ORF">H9698_00080</name>
</gene>
<protein>
    <submittedName>
        <fullName evidence="2">DUF2142 domain-containing protein</fullName>
    </submittedName>
</protein>
<dbReference type="AlphaFoldDB" id="A0A9D2Q1M7"/>
<accession>A0A9D2Q1M7</accession>
<dbReference type="EMBL" id="DWWA01000001">
    <property type="protein sequence ID" value="HJC71182.1"/>
    <property type="molecule type" value="Genomic_DNA"/>
</dbReference>
<feature type="transmembrane region" description="Helical" evidence="1">
    <location>
        <begin position="358"/>
        <end position="379"/>
    </location>
</feature>
<feature type="transmembrane region" description="Helical" evidence="1">
    <location>
        <begin position="409"/>
        <end position="425"/>
    </location>
</feature>